<feature type="domain" description="2Fe-2S ferredoxin-type" evidence="10">
    <location>
        <begin position="287"/>
        <end position="371"/>
    </location>
</feature>
<evidence type="ECO:0000256" key="4">
    <source>
        <dbReference type="ARBA" id="ARBA00022723"/>
    </source>
</evidence>
<dbReference type="PROSITE" id="PS00197">
    <property type="entry name" value="2FE2S_FER_1"/>
    <property type="match status" value="1"/>
</dbReference>
<proteinExistence type="inferred from homology"/>
<comment type="cofactor">
    <cofactor evidence="1">
        <name>FAD</name>
        <dbReference type="ChEBI" id="CHEBI:57692"/>
    </cofactor>
</comment>
<organism evidence="12 13">
    <name type="scientific">Hyphomicrobium facile</name>
    <dbReference type="NCBI Taxonomy" id="51670"/>
    <lineage>
        <taxon>Bacteria</taxon>
        <taxon>Pseudomonadati</taxon>
        <taxon>Pseudomonadota</taxon>
        <taxon>Alphaproteobacteria</taxon>
        <taxon>Hyphomicrobiales</taxon>
        <taxon>Hyphomicrobiaceae</taxon>
        <taxon>Hyphomicrobium</taxon>
    </lineage>
</organism>
<dbReference type="Gene3D" id="3.10.20.30">
    <property type="match status" value="1"/>
</dbReference>
<dbReference type="PANTHER" id="PTHR47354:SF6">
    <property type="entry name" value="NADH OXIDOREDUCTASE HCR"/>
    <property type="match status" value="1"/>
</dbReference>
<keyword evidence="4" id="KW-0479">Metal-binding</keyword>
<evidence type="ECO:0000256" key="3">
    <source>
        <dbReference type="ARBA" id="ARBA00022714"/>
    </source>
</evidence>
<dbReference type="Proteomes" id="UP000199423">
    <property type="component" value="Unassembled WGS sequence"/>
</dbReference>
<dbReference type="InterPro" id="IPR001433">
    <property type="entry name" value="OxRdtase_FAD/NAD-bd"/>
</dbReference>
<evidence type="ECO:0000256" key="2">
    <source>
        <dbReference type="ARBA" id="ARBA00022630"/>
    </source>
</evidence>
<dbReference type="AlphaFoldDB" id="A0A1I7NBZ4"/>
<dbReference type="Gene3D" id="3.40.50.80">
    <property type="entry name" value="Nucleotide-binding domain of ferredoxin-NADP reductase (FNR) module"/>
    <property type="match status" value="1"/>
</dbReference>
<dbReference type="GO" id="GO:0046872">
    <property type="term" value="F:metal ion binding"/>
    <property type="evidence" value="ECO:0007669"/>
    <property type="project" value="UniProtKB-KW"/>
</dbReference>
<feature type="domain" description="FAD-binding FR-type" evidence="11">
    <location>
        <begin position="25"/>
        <end position="128"/>
    </location>
</feature>
<dbReference type="Gene3D" id="2.40.30.10">
    <property type="entry name" value="Translation factors"/>
    <property type="match status" value="1"/>
</dbReference>
<reference evidence="13" key="1">
    <citation type="submission" date="2016-10" db="EMBL/GenBank/DDBJ databases">
        <authorList>
            <person name="Varghese N."/>
            <person name="Submissions S."/>
        </authorList>
    </citation>
    <scope>NUCLEOTIDE SEQUENCE [LARGE SCALE GENOMIC DNA]</scope>
    <source>
        <strain evidence="13">DSM 1565</strain>
    </source>
</reference>
<dbReference type="PROSITE" id="PS51384">
    <property type="entry name" value="FAD_FR"/>
    <property type="match status" value="1"/>
</dbReference>
<dbReference type="InterPro" id="IPR006058">
    <property type="entry name" value="2Fe2S_fd_BS"/>
</dbReference>
<evidence type="ECO:0000256" key="7">
    <source>
        <dbReference type="ARBA" id="ARBA00023004"/>
    </source>
</evidence>
<keyword evidence="3" id="KW-0001">2Fe-2S</keyword>
<dbReference type="EMBL" id="FPCH01000002">
    <property type="protein sequence ID" value="SFV32066.1"/>
    <property type="molecule type" value="Genomic_DNA"/>
</dbReference>
<dbReference type="SUPFAM" id="SSF52343">
    <property type="entry name" value="Ferredoxin reductase-like, C-terminal NADP-linked domain"/>
    <property type="match status" value="1"/>
</dbReference>
<dbReference type="InterPro" id="IPR039261">
    <property type="entry name" value="FNR_nucleotide-bd"/>
</dbReference>
<dbReference type="Pfam" id="PF00111">
    <property type="entry name" value="Fer2"/>
    <property type="match status" value="1"/>
</dbReference>
<evidence type="ECO:0000256" key="5">
    <source>
        <dbReference type="ARBA" id="ARBA00022827"/>
    </source>
</evidence>
<name>A0A1I7NBZ4_9HYPH</name>
<evidence type="ECO:0000256" key="9">
    <source>
        <dbReference type="ARBA" id="ARBA00061434"/>
    </source>
</evidence>
<keyword evidence="13" id="KW-1185">Reference proteome</keyword>
<gene>
    <name evidence="12" type="ORF">SAMN04488557_1478</name>
</gene>
<dbReference type="SUPFAM" id="SSF54292">
    <property type="entry name" value="2Fe-2S ferredoxin-like"/>
    <property type="match status" value="1"/>
</dbReference>
<dbReference type="PROSITE" id="PS51085">
    <property type="entry name" value="2FE2S_FER_2"/>
    <property type="match status" value="1"/>
</dbReference>
<keyword evidence="2" id="KW-0285">Flavoprotein</keyword>
<sequence length="371" mass="40843">MSDKGRPSRLGPELWDATPGKWNADEDDTLVCAHVRQETHDVKSFLFRTQSPRLFRFRPGQFITLELEIDGAVINRCYTISSPPTRPDTLSITVKRHPGGKVSNWLHDNLKPGSKIKALGPSGDFSCTLHSGPKYLFLSGGSGVTPLMSMARTLYELGEDHDVVFVHSARSPRDIIFRHELAMMTHGTSNFRTAFVCEKQGEARDWSAPTGYLTLPLLKSIVPDLAEREVFCCGPEAYMANVRAMLRDAAFDMAHYHEESFSFERQGVPLAESAAAGAGAEAPGRSFKIEFTRSGRTIDCRPDQFILDAARAAGMRLPFSCSKGVCGTCKSKKLSGQVAMTHGGGIRQREIDAGMILICCSKPLENITIEK</sequence>
<dbReference type="GO" id="GO:0051537">
    <property type="term" value="F:2 iron, 2 sulfur cluster binding"/>
    <property type="evidence" value="ECO:0007669"/>
    <property type="project" value="UniProtKB-KW"/>
</dbReference>
<dbReference type="InterPro" id="IPR001041">
    <property type="entry name" value="2Fe-2S_ferredoxin-type"/>
</dbReference>
<dbReference type="InterPro" id="IPR036010">
    <property type="entry name" value="2Fe-2S_ferredoxin-like_sf"/>
</dbReference>
<evidence type="ECO:0000256" key="6">
    <source>
        <dbReference type="ARBA" id="ARBA00023002"/>
    </source>
</evidence>
<dbReference type="STRING" id="51670.SAMN04488557_1478"/>
<dbReference type="CDD" id="cd06215">
    <property type="entry name" value="FNR_iron_sulfur_binding_1"/>
    <property type="match status" value="1"/>
</dbReference>
<dbReference type="GO" id="GO:0016491">
    <property type="term" value="F:oxidoreductase activity"/>
    <property type="evidence" value="ECO:0007669"/>
    <property type="project" value="UniProtKB-KW"/>
</dbReference>
<dbReference type="Pfam" id="PF00175">
    <property type="entry name" value="NAD_binding_1"/>
    <property type="match status" value="1"/>
</dbReference>
<dbReference type="RefSeq" id="WP_092866651.1">
    <property type="nucleotide sequence ID" value="NZ_FPCH01000002.1"/>
</dbReference>
<evidence type="ECO:0000256" key="8">
    <source>
        <dbReference type="ARBA" id="ARBA00023014"/>
    </source>
</evidence>
<evidence type="ECO:0000259" key="11">
    <source>
        <dbReference type="PROSITE" id="PS51384"/>
    </source>
</evidence>
<keyword evidence="8" id="KW-0411">Iron-sulfur</keyword>
<dbReference type="OrthoDB" id="9796486at2"/>
<dbReference type="InterPro" id="IPR008333">
    <property type="entry name" value="Cbr1-like_FAD-bd_dom"/>
</dbReference>
<dbReference type="InterPro" id="IPR012675">
    <property type="entry name" value="Beta-grasp_dom_sf"/>
</dbReference>
<dbReference type="InterPro" id="IPR017927">
    <property type="entry name" value="FAD-bd_FR_type"/>
</dbReference>
<evidence type="ECO:0000259" key="10">
    <source>
        <dbReference type="PROSITE" id="PS51085"/>
    </source>
</evidence>
<evidence type="ECO:0000256" key="1">
    <source>
        <dbReference type="ARBA" id="ARBA00001974"/>
    </source>
</evidence>
<keyword evidence="7" id="KW-0408">Iron</keyword>
<comment type="similarity">
    <text evidence="9">In the N-terminal section; belongs to the FAD-binding oxidoreductase type 6 family.</text>
</comment>
<dbReference type="CDD" id="cd00207">
    <property type="entry name" value="fer2"/>
    <property type="match status" value="1"/>
</dbReference>
<protein>
    <submittedName>
        <fullName evidence="12">Ferredoxin-NADP reductase</fullName>
    </submittedName>
</protein>
<dbReference type="InterPro" id="IPR050415">
    <property type="entry name" value="MRET"/>
</dbReference>
<dbReference type="PRINTS" id="PR00410">
    <property type="entry name" value="PHEHYDRXLASE"/>
</dbReference>
<keyword evidence="6" id="KW-0560">Oxidoreductase</keyword>
<dbReference type="PANTHER" id="PTHR47354">
    <property type="entry name" value="NADH OXIDOREDUCTASE HCR"/>
    <property type="match status" value="1"/>
</dbReference>
<dbReference type="SUPFAM" id="SSF63380">
    <property type="entry name" value="Riboflavin synthase domain-like"/>
    <property type="match status" value="1"/>
</dbReference>
<evidence type="ECO:0000313" key="13">
    <source>
        <dbReference type="Proteomes" id="UP000199423"/>
    </source>
</evidence>
<evidence type="ECO:0000313" key="12">
    <source>
        <dbReference type="EMBL" id="SFV32066.1"/>
    </source>
</evidence>
<dbReference type="Pfam" id="PF00970">
    <property type="entry name" value="FAD_binding_6"/>
    <property type="match status" value="1"/>
</dbReference>
<dbReference type="InterPro" id="IPR017938">
    <property type="entry name" value="Riboflavin_synthase-like_b-brl"/>
</dbReference>
<keyword evidence="5" id="KW-0274">FAD</keyword>
<accession>A0A1I7NBZ4</accession>